<evidence type="ECO:0000313" key="3">
    <source>
        <dbReference type="Proteomes" id="UP000013248"/>
    </source>
</evidence>
<accession>N9NCE2</accession>
<feature type="domain" description="HNH nuclease" evidence="1">
    <location>
        <begin position="34"/>
        <end position="74"/>
    </location>
</feature>
<evidence type="ECO:0000259" key="1">
    <source>
        <dbReference type="Pfam" id="PF13395"/>
    </source>
</evidence>
<gene>
    <name evidence="2" type="ORF">F900_02180</name>
</gene>
<dbReference type="Gene3D" id="1.10.30.50">
    <property type="match status" value="1"/>
</dbReference>
<dbReference type="Proteomes" id="UP000013248">
    <property type="component" value="Unassembled WGS sequence"/>
</dbReference>
<protein>
    <recommendedName>
        <fullName evidence="1">HNH nuclease domain-containing protein</fullName>
    </recommendedName>
</protein>
<evidence type="ECO:0000313" key="2">
    <source>
        <dbReference type="EMBL" id="ENX00507.1"/>
    </source>
</evidence>
<dbReference type="AlphaFoldDB" id="N9NCE2"/>
<dbReference type="PATRIC" id="fig|1217705.3.peg.2116"/>
<dbReference type="eggNOG" id="COG1403">
    <property type="taxonomic scope" value="Bacteria"/>
</dbReference>
<proteinExistence type="predicted"/>
<dbReference type="InterPro" id="IPR003615">
    <property type="entry name" value="HNH_nuc"/>
</dbReference>
<name>N9NCE2_9GAMM</name>
<dbReference type="RefSeq" id="WP_005217470.1">
    <property type="nucleotide sequence ID" value="NZ_KB850089.1"/>
</dbReference>
<reference evidence="2 3" key="1">
    <citation type="submission" date="2013-02" db="EMBL/GenBank/DDBJ databases">
        <title>The Genome Sequence of Acinetobacter sp. ANC 3862.</title>
        <authorList>
            <consortium name="The Broad Institute Genome Sequencing Platform"/>
            <consortium name="The Broad Institute Genome Sequencing Center for Infectious Disease"/>
            <person name="Cerqueira G."/>
            <person name="Feldgarden M."/>
            <person name="Courvalin P."/>
            <person name="Perichon B."/>
            <person name="Grillot-Courvalin C."/>
            <person name="Clermont D."/>
            <person name="Rocha E."/>
            <person name="Yoon E.-J."/>
            <person name="Nemec A."/>
            <person name="Walker B."/>
            <person name="Young S.K."/>
            <person name="Zeng Q."/>
            <person name="Gargeya S."/>
            <person name="Fitzgerald M."/>
            <person name="Haas B."/>
            <person name="Abouelleil A."/>
            <person name="Alvarado L."/>
            <person name="Arachchi H.M."/>
            <person name="Berlin A.M."/>
            <person name="Chapman S.B."/>
            <person name="Dewar J."/>
            <person name="Goldberg J."/>
            <person name="Griggs A."/>
            <person name="Gujja S."/>
            <person name="Hansen M."/>
            <person name="Howarth C."/>
            <person name="Imamovic A."/>
            <person name="Larimer J."/>
            <person name="McCowan C."/>
            <person name="Murphy C."/>
            <person name="Neiman D."/>
            <person name="Pearson M."/>
            <person name="Priest M."/>
            <person name="Roberts A."/>
            <person name="Saif S."/>
            <person name="Shea T."/>
            <person name="Sisk P."/>
            <person name="Sykes S."/>
            <person name="Wortman J."/>
            <person name="Nusbaum C."/>
            <person name="Birren B."/>
        </authorList>
    </citation>
    <scope>NUCLEOTIDE SEQUENCE [LARGE SCALE GENOMIC DNA]</scope>
    <source>
        <strain evidence="2 3">ANC 3862</strain>
    </source>
</reference>
<dbReference type="Pfam" id="PF13395">
    <property type="entry name" value="HNH_4"/>
    <property type="match status" value="1"/>
</dbReference>
<sequence>MKRQLSESEKLEVQKQQREQDGSLRCFISGEVIVLGQDEVEYDHILPYAKQGETDLSNIRIVKKEYNRRKSDQTLYEVRDNLKLDQLFIKKKNQIKLQDIFALKNIVNSTMHCVIENDQILIDDGIDKKDYFLLFDEILKVYYFYGRIPIKWLENDDQEGLQPRVIDYKRLVALRDHLKDHPQLAPSIARLVQNKFKLFDGQHKLAGQVLNDIKEVDIKVYISPDDPQKTKQLFDDLMITNLEAHSKHKQIPFYTSTLLDRLSVIYKEMVDEFKEKEPIAKHSEENLIKFLVVNKQQNKADAKNMLKSAIITNAIELSALKPFTAEASKDAAYALSIDLLKKNIFPNCLYLEPSSANFQSIGDHRDNELENFKMFATLLVECGYLNDWVQNVRGKDLNDLELKARRIWHKGSVATWSTYLKSIFNIAFNHLTEEDRQKLLYRELMSNEQKERIEVCLKRLFDHPFWDEPKGEIDSLLSSSTKQSDLFDRKGLTEFYVVTGKNK</sequence>
<organism evidence="2 3">
    <name type="scientific">Acinetobacter modestus</name>
    <dbReference type="NCBI Taxonomy" id="1776740"/>
    <lineage>
        <taxon>Bacteria</taxon>
        <taxon>Pseudomonadati</taxon>
        <taxon>Pseudomonadota</taxon>
        <taxon>Gammaproteobacteria</taxon>
        <taxon>Moraxellales</taxon>
        <taxon>Moraxellaceae</taxon>
        <taxon>Acinetobacter</taxon>
    </lineage>
</organism>
<dbReference type="CDD" id="cd00085">
    <property type="entry name" value="HNHc"/>
    <property type="match status" value="1"/>
</dbReference>
<comment type="caution">
    <text evidence="2">The sequence shown here is derived from an EMBL/GenBank/DDBJ whole genome shotgun (WGS) entry which is preliminary data.</text>
</comment>
<dbReference type="EMBL" id="APRP01000022">
    <property type="protein sequence ID" value="ENX00507.1"/>
    <property type="molecule type" value="Genomic_DNA"/>
</dbReference>
<dbReference type="HOGENOM" id="CLU_509642_0_0_6"/>